<dbReference type="EMBL" id="BTGU01000015">
    <property type="protein sequence ID" value="GMN42860.1"/>
    <property type="molecule type" value="Genomic_DNA"/>
</dbReference>
<feature type="compositionally biased region" description="Pro residues" evidence="1">
    <location>
        <begin position="37"/>
        <end position="46"/>
    </location>
</feature>
<dbReference type="Proteomes" id="UP001187192">
    <property type="component" value="Unassembled WGS sequence"/>
</dbReference>
<feature type="region of interest" description="Disordered" evidence="1">
    <location>
        <begin position="1"/>
        <end position="57"/>
    </location>
</feature>
<organism evidence="2 3">
    <name type="scientific">Ficus carica</name>
    <name type="common">Common fig</name>
    <dbReference type="NCBI Taxonomy" id="3494"/>
    <lineage>
        <taxon>Eukaryota</taxon>
        <taxon>Viridiplantae</taxon>
        <taxon>Streptophyta</taxon>
        <taxon>Embryophyta</taxon>
        <taxon>Tracheophyta</taxon>
        <taxon>Spermatophyta</taxon>
        <taxon>Magnoliopsida</taxon>
        <taxon>eudicotyledons</taxon>
        <taxon>Gunneridae</taxon>
        <taxon>Pentapetalae</taxon>
        <taxon>rosids</taxon>
        <taxon>fabids</taxon>
        <taxon>Rosales</taxon>
        <taxon>Moraceae</taxon>
        <taxon>Ficeae</taxon>
        <taxon>Ficus</taxon>
    </lineage>
</organism>
<comment type="caution">
    <text evidence="2">The sequence shown here is derived from an EMBL/GenBank/DDBJ whole genome shotgun (WGS) entry which is preliminary data.</text>
</comment>
<evidence type="ECO:0000313" key="2">
    <source>
        <dbReference type="EMBL" id="GMN42860.1"/>
    </source>
</evidence>
<dbReference type="AlphaFoldDB" id="A0AA87ZZR7"/>
<name>A0AA87ZZR7_FICCA</name>
<keyword evidence="3" id="KW-1185">Reference proteome</keyword>
<sequence length="127" mass="14170">MQPRRRQSHYRQTTIPVAALPSPMPSPLSQSATVAAPPSPIPPPLKPTFTTPQRCNREPPICSSSRYALSSTARPLASLVQGARSFQPQPSSNVATCNTFVLGRDGNRQLRRRFFLRRKIKIAYWIS</sequence>
<evidence type="ECO:0000256" key="1">
    <source>
        <dbReference type="SAM" id="MobiDB-lite"/>
    </source>
</evidence>
<protein>
    <submittedName>
        <fullName evidence="2">Uncharacterized protein</fullName>
    </submittedName>
</protein>
<gene>
    <name evidence="2" type="ORF">TIFTF001_012065</name>
</gene>
<feature type="compositionally biased region" description="Low complexity" evidence="1">
    <location>
        <begin position="27"/>
        <end position="36"/>
    </location>
</feature>
<evidence type="ECO:0000313" key="3">
    <source>
        <dbReference type="Proteomes" id="UP001187192"/>
    </source>
</evidence>
<accession>A0AA87ZZR7</accession>
<reference evidence="2" key="1">
    <citation type="submission" date="2023-07" db="EMBL/GenBank/DDBJ databases">
        <title>draft genome sequence of fig (Ficus carica).</title>
        <authorList>
            <person name="Takahashi T."/>
            <person name="Nishimura K."/>
        </authorList>
    </citation>
    <scope>NUCLEOTIDE SEQUENCE</scope>
</reference>
<proteinExistence type="predicted"/>